<dbReference type="AlphaFoldDB" id="A0A915YB62"/>
<sequence>MDRLKGIFISSLVVFIVFGTFFSAYSLALAPYSWAWLGNLLSFGVGSIYFGGIYLITTPRTSKNMWATWLPLLLGTLLVIYATFDATSNYLPLALNLFMLAGWFLYTYWATDFSGRDKKLLQVGMPMPNITLTNLEGNEVSIDSFLGAPAILLFYRGNWCPFCMAQIKELAQEYQQIQAKGAALVFISPQSPKHTKYLAQKFDIPAVFLRDQDLKAATQLNLFHQNGTPTGMEVLGFQSDNVLPTLILLDAQGIIRFVDLTDNYRLRPEPSLYLDLLANLT</sequence>
<dbReference type="KEGG" id="aup:AsAng_0005590"/>
<protein>
    <submittedName>
        <fullName evidence="3">Peroxiredoxin family protein</fullName>
    </submittedName>
</protein>
<reference evidence="3" key="1">
    <citation type="submission" date="2022-09" db="EMBL/GenBank/DDBJ databases">
        <title>Aureispira anguillicida sp. nov., isolated from Leptocephalus of Japanese eel Anguilla japonica.</title>
        <authorList>
            <person name="Yuasa K."/>
            <person name="Mekata T."/>
            <person name="Ikunari K."/>
        </authorList>
    </citation>
    <scope>NUCLEOTIDE SEQUENCE</scope>
    <source>
        <strain evidence="3">EL160426</strain>
    </source>
</reference>
<dbReference type="GO" id="GO:0016209">
    <property type="term" value="F:antioxidant activity"/>
    <property type="evidence" value="ECO:0007669"/>
    <property type="project" value="InterPro"/>
</dbReference>
<keyword evidence="4" id="KW-1185">Reference proteome</keyword>
<feature type="transmembrane region" description="Helical" evidence="1">
    <location>
        <begin position="66"/>
        <end position="84"/>
    </location>
</feature>
<dbReference type="SUPFAM" id="SSF52833">
    <property type="entry name" value="Thioredoxin-like"/>
    <property type="match status" value="1"/>
</dbReference>
<keyword evidence="1" id="KW-0472">Membrane</keyword>
<evidence type="ECO:0000313" key="3">
    <source>
        <dbReference type="EMBL" id="BDS09854.1"/>
    </source>
</evidence>
<feature type="domain" description="Thioredoxin" evidence="2">
    <location>
        <begin position="121"/>
        <end position="281"/>
    </location>
</feature>
<keyword evidence="1" id="KW-1133">Transmembrane helix</keyword>
<dbReference type="PROSITE" id="PS51352">
    <property type="entry name" value="THIOREDOXIN_2"/>
    <property type="match status" value="1"/>
</dbReference>
<name>A0A915YB62_9BACT</name>
<dbReference type="Gene3D" id="3.40.30.10">
    <property type="entry name" value="Glutaredoxin"/>
    <property type="match status" value="1"/>
</dbReference>
<evidence type="ECO:0000313" key="4">
    <source>
        <dbReference type="Proteomes" id="UP001060919"/>
    </source>
</evidence>
<dbReference type="InterPro" id="IPR050553">
    <property type="entry name" value="Thioredoxin_ResA/DsbE_sf"/>
</dbReference>
<gene>
    <name evidence="3" type="ORF">AsAng_0005590</name>
</gene>
<dbReference type="InterPro" id="IPR000866">
    <property type="entry name" value="AhpC/TSA"/>
</dbReference>
<organism evidence="3 4">
    <name type="scientific">Aureispira anguillae</name>
    <dbReference type="NCBI Taxonomy" id="2864201"/>
    <lineage>
        <taxon>Bacteria</taxon>
        <taxon>Pseudomonadati</taxon>
        <taxon>Bacteroidota</taxon>
        <taxon>Saprospiria</taxon>
        <taxon>Saprospirales</taxon>
        <taxon>Saprospiraceae</taxon>
        <taxon>Aureispira</taxon>
    </lineage>
</organism>
<dbReference type="InterPro" id="IPR013766">
    <property type="entry name" value="Thioredoxin_domain"/>
</dbReference>
<dbReference type="GO" id="GO:0016491">
    <property type="term" value="F:oxidoreductase activity"/>
    <property type="evidence" value="ECO:0007669"/>
    <property type="project" value="InterPro"/>
</dbReference>
<feature type="transmembrane region" description="Helical" evidence="1">
    <location>
        <begin position="7"/>
        <end position="28"/>
    </location>
</feature>
<proteinExistence type="predicted"/>
<dbReference type="EMBL" id="AP026867">
    <property type="protein sequence ID" value="BDS09854.1"/>
    <property type="molecule type" value="Genomic_DNA"/>
</dbReference>
<dbReference type="Proteomes" id="UP001060919">
    <property type="component" value="Chromosome"/>
</dbReference>
<dbReference type="PANTHER" id="PTHR42852:SF17">
    <property type="entry name" value="THIOREDOXIN-LIKE PROTEIN HI_1115"/>
    <property type="match status" value="1"/>
</dbReference>
<dbReference type="PANTHER" id="PTHR42852">
    <property type="entry name" value="THIOL:DISULFIDE INTERCHANGE PROTEIN DSBE"/>
    <property type="match status" value="1"/>
</dbReference>
<feature type="transmembrane region" description="Helical" evidence="1">
    <location>
        <begin position="90"/>
        <end position="109"/>
    </location>
</feature>
<keyword evidence="1" id="KW-0812">Transmembrane</keyword>
<dbReference type="RefSeq" id="WP_264791207.1">
    <property type="nucleotide sequence ID" value="NZ_AP026867.1"/>
</dbReference>
<dbReference type="InterPro" id="IPR036249">
    <property type="entry name" value="Thioredoxin-like_sf"/>
</dbReference>
<evidence type="ECO:0000259" key="2">
    <source>
        <dbReference type="PROSITE" id="PS51352"/>
    </source>
</evidence>
<accession>A0A915YB62</accession>
<evidence type="ECO:0000256" key="1">
    <source>
        <dbReference type="SAM" id="Phobius"/>
    </source>
</evidence>
<feature type="transmembrane region" description="Helical" evidence="1">
    <location>
        <begin position="34"/>
        <end position="54"/>
    </location>
</feature>
<dbReference type="Pfam" id="PF00578">
    <property type="entry name" value="AhpC-TSA"/>
    <property type="match status" value="1"/>
</dbReference>